<feature type="region of interest" description="Disordered" evidence="1">
    <location>
        <begin position="1"/>
        <end position="21"/>
    </location>
</feature>
<dbReference type="RefSeq" id="XP_040637077.1">
    <property type="nucleotide sequence ID" value="XM_040785820.1"/>
</dbReference>
<protein>
    <recommendedName>
        <fullName evidence="2">ARS-binding protein 1 N-terminal domain-containing protein</fullName>
    </recommendedName>
</protein>
<evidence type="ECO:0000256" key="1">
    <source>
        <dbReference type="SAM" id="MobiDB-lite"/>
    </source>
</evidence>
<dbReference type="EMBL" id="KK088432">
    <property type="protein sequence ID" value="EYE93389.1"/>
    <property type="molecule type" value="Genomic_DNA"/>
</dbReference>
<dbReference type="InterPro" id="IPR041188">
    <property type="entry name" value="HTH_ABP1_N"/>
</dbReference>
<dbReference type="Pfam" id="PF18107">
    <property type="entry name" value="HTH_ABP1_N"/>
    <property type="match status" value="1"/>
</dbReference>
<dbReference type="SUPFAM" id="SSF46689">
    <property type="entry name" value="Homeodomain-like"/>
    <property type="match status" value="1"/>
</dbReference>
<dbReference type="InterPro" id="IPR009057">
    <property type="entry name" value="Homeodomain-like_sf"/>
</dbReference>
<evidence type="ECO:0000259" key="2">
    <source>
        <dbReference type="Pfam" id="PF18107"/>
    </source>
</evidence>
<name>A0A017S9S0_ASPRC</name>
<dbReference type="GeneID" id="63700944"/>
<dbReference type="AlphaFoldDB" id="A0A017S9S0"/>
<dbReference type="OrthoDB" id="4502687at2759"/>
<evidence type="ECO:0000313" key="4">
    <source>
        <dbReference type="Proteomes" id="UP000019804"/>
    </source>
</evidence>
<proteinExistence type="predicted"/>
<reference evidence="4" key="1">
    <citation type="journal article" date="2014" name="Nat. Commun.">
        <title>Genomic adaptations of the halophilic Dead Sea filamentous fungus Eurotium rubrum.</title>
        <authorList>
            <person name="Kis-Papo T."/>
            <person name="Weig A.R."/>
            <person name="Riley R."/>
            <person name="Persoh D."/>
            <person name="Salamov A."/>
            <person name="Sun H."/>
            <person name="Lipzen A."/>
            <person name="Wasser S.P."/>
            <person name="Rambold G."/>
            <person name="Grigoriev I.V."/>
            <person name="Nevo E."/>
        </authorList>
    </citation>
    <scope>NUCLEOTIDE SEQUENCE [LARGE SCALE GENOMIC DNA]</scope>
    <source>
        <strain evidence="4">CBS 135680</strain>
    </source>
</reference>
<accession>A0A017S9S0</accession>
<keyword evidence="4" id="KW-1185">Reference proteome</keyword>
<dbReference type="Proteomes" id="UP000019804">
    <property type="component" value="Unassembled WGS sequence"/>
</dbReference>
<dbReference type="HOGENOM" id="CLU_1777054_0_0_1"/>
<dbReference type="Gene3D" id="1.10.10.60">
    <property type="entry name" value="Homeodomain-like"/>
    <property type="match status" value="1"/>
</dbReference>
<organism evidence="3 4">
    <name type="scientific">Aspergillus ruber (strain CBS 135680)</name>
    <dbReference type="NCBI Taxonomy" id="1388766"/>
    <lineage>
        <taxon>Eukaryota</taxon>
        <taxon>Fungi</taxon>
        <taxon>Dikarya</taxon>
        <taxon>Ascomycota</taxon>
        <taxon>Pezizomycotina</taxon>
        <taxon>Eurotiomycetes</taxon>
        <taxon>Eurotiomycetidae</taxon>
        <taxon>Eurotiales</taxon>
        <taxon>Aspergillaceae</taxon>
        <taxon>Aspergillus</taxon>
        <taxon>Aspergillus subgen. Aspergillus</taxon>
    </lineage>
</organism>
<gene>
    <name evidence="3" type="ORF">EURHEDRAFT_504827</name>
</gene>
<evidence type="ECO:0000313" key="3">
    <source>
        <dbReference type="EMBL" id="EYE93389.1"/>
    </source>
</evidence>
<feature type="domain" description="ARS-binding protein 1 N-terminal" evidence="2">
    <location>
        <begin position="4"/>
        <end position="61"/>
    </location>
</feature>
<sequence length="146" mass="17440">MPPRRVISVDQKRPLRAQKRRDPSLSNITLCEWFKSTYQQPIALSSVSEILSSRYAFLDDTSVSQRAPTQRSDPKRLQREHWPELKDNLFQWMQGAEQHIMICAITLREKAEFFWRNLEKYQNNIQRQEIQNRRQVDIRGYFGGQS</sequence>